<evidence type="ECO:0000256" key="1">
    <source>
        <dbReference type="SAM" id="MobiDB-lite"/>
    </source>
</evidence>
<feature type="domain" description="DUF7779" evidence="2">
    <location>
        <begin position="375"/>
        <end position="462"/>
    </location>
</feature>
<dbReference type="InterPro" id="IPR027417">
    <property type="entry name" value="P-loop_NTPase"/>
</dbReference>
<evidence type="ECO:0000313" key="3">
    <source>
        <dbReference type="EMBL" id="KAF2758785.1"/>
    </source>
</evidence>
<protein>
    <recommendedName>
        <fullName evidence="2">DUF7779 domain-containing protein</fullName>
    </recommendedName>
</protein>
<dbReference type="Gene3D" id="3.40.50.300">
    <property type="entry name" value="P-loop containing nucleotide triphosphate hydrolases"/>
    <property type="match status" value="1"/>
</dbReference>
<evidence type="ECO:0000313" key="4">
    <source>
        <dbReference type="Proteomes" id="UP000799437"/>
    </source>
</evidence>
<name>A0A6A6W8B2_9PEZI</name>
<dbReference type="PANTHER" id="PTHR35205:SF1">
    <property type="entry name" value="ZU5 DOMAIN-CONTAINING PROTEIN"/>
    <property type="match status" value="1"/>
</dbReference>
<dbReference type="SUPFAM" id="SSF48452">
    <property type="entry name" value="TPR-like"/>
    <property type="match status" value="1"/>
</dbReference>
<dbReference type="PANTHER" id="PTHR35205">
    <property type="entry name" value="NB-ARC AND TPR DOMAIN PROTEIN"/>
    <property type="match status" value="1"/>
</dbReference>
<proteinExistence type="predicted"/>
<feature type="compositionally biased region" description="Polar residues" evidence="1">
    <location>
        <begin position="67"/>
        <end position="86"/>
    </location>
</feature>
<dbReference type="AlphaFoldDB" id="A0A6A6W8B2"/>
<feature type="region of interest" description="Disordered" evidence="1">
    <location>
        <begin position="62"/>
        <end position="86"/>
    </location>
</feature>
<dbReference type="InterPro" id="IPR056681">
    <property type="entry name" value="DUF7779"/>
</dbReference>
<dbReference type="Pfam" id="PF25000">
    <property type="entry name" value="DUF7779"/>
    <property type="match status" value="1"/>
</dbReference>
<accession>A0A6A6W8B2</accession>
<dbReference type="InterPro" id="IPR011990">
    <property type="entry name" value="TPR-like_helical_dom_sf"/>
</dbReference>
<evidence type="ECO:0000259" key="2">
    <source>
        <dbReference type="Pfam" id="PF25000"/>
    </source>
</evidence>
<dbReference type="Proteomes" id="UP000799437">
    <property type="component" value="Unassembled WGS sequence"/>
</dbReference>
<reference evidence="3" key="1">
    <citation type="journal article" date="2020" name="Stud. Mycol.">
        <title>101 Dothideomycetes genomes: a test case for predicting lifestyles and emergence of pathogens.</title>
        <authorList>
            <person name="Haridas S."/>
            <person name="Albert R."/>
            <person name="Binder M."/>
            <person name="Bloem J."/>
            <person name="Labutti K."/>
            <person name="Salamov A."/>
            <person name="Andreopoulos B."/>
            <person name="Baker S."/>
            <person name="Barry K."/>
            <person name="Bills G."/>
            <person name="Bluhm B."/>
            <person name="Cannon C."/>
            <person name="Castanera R."/>
            <person name="Culley D."/>
            <person name="Daum C."/>
            <person name="Ezra D."/>
            <person name="Gonzalez J."/>
            <person name="Henrissat B."/>
            <person name="Kuo A."/>
            <person name="Liang C."/>
            <person name="Lipzen A."/>
            <person name="Lutzoni F."/>
            <person name="Magnuson J."/>
            <person name="Mondo S."/>
            <person name="Nolan M."/>
            <person name="Ohm R."/>
            <person name="Pangilinan J."/>
            <person name="Park H.-J."/>
            <person name="Ramirez L."/>
            <person name="Alfaro M."/>
            <person name="Sun H."/>
            <person name="Tritt A."/>
            <person name="Yoshinaga Y."/>
            <person name="Zwiers L.-H."/>
            <person name="Turgeon B."/>
            <person name="Goodwin S."/>
            <person name="Spatafora J."/>
            <person name="Crous P."/>
            <person name="Grigoriev I."/>
        </authorList>
    </citation>
    <scope>NUCLEOTIDE SEQUENCE</scope>
    <source>
        <strain evidence="3">CBS 121739</strain>
    </source>
</reference>
<gene>
    <name evidence="3" type="ORF">EJ05DRAFT_538089</name>
</gene>
<dbReference type="EMBL" id="ML996571">
    <property type="protein sequence ID" value="KAF2758785.1"/>
    <property type="molecule type" value="Genomic_DNA"/>
</dbReference>
<dbReference type="GeneID" id="54490483"/>
<keyword evidence="4" id="KW-1185">Reference proteome</keyword>
<sequence>MSDAVTPITVNSDDENTVRDQYYMFLEHGVRVFSSKHKADGAHIFIIDDKAGVHLSPVKKSLEKNTIRSPSSNQDRTVPDMSTPTTSMEEISLPRFMPEHVRNRGFYGRKDVLRQIDQVFLRDEESPDGAATPSSHAGDPPEELKAFVICGIEGSGKTEIANEYMHSRRTRFDAVFWVDGATTQTLNTGFHDMADELGLEADNSLEGSVITREIVKDWLSNPRGKVAKEPQKRDSDITWLLVFDNADDPDIIHDFWPTGRAGSVLVTRRYPFAKEGAFGRFAGLDLPPLPVEEAGRFLQMLSQREEEEGSLDTCRKIVTNLGCLPATVVLIGYEIRSTQLTLKENEEYFRGHAKYFHEVVVPDLTEPRPVAATSNIDSLSDPAYALLRVLSVLDADKVPEEILTTGGPMLDLEHYPRTNIDYVEAREELIESSRIVHNVKPAFVRIHRRVQYVVGCKMSIEELQAVYDAGVTLVTSVWPFANSSNLNQVDRLRKVQKYLPHLYRLRGLIEQQYTLAALQPHIGVSALFNEASWYFILQPTGYGMLEAQRFARLSQQVLDRSTREPKDEKLSSKLLADSYRYQGISGIHRDDPSAISNCTKWLEILVDRIAKYGLEEDKRTLPIAYNEIGMALMRIPDEAEAVKSWTMSCDALVANTPPDALVFPFPWVHRGIVAAQAGDADAAEALVAPILAAREEKLGIDDTTSIETGVILVFMGNIRLIQGRKAEAYEYHKRAVSILEVTCGENSVQASLGYYRLAVDQFDRGEFEAAADNLKKKIIVYGDSPWFEPQRARLAWKRGRALLALGRDNDKEEADYLLEKAMEMRRELAPGDDRDEQELVDEDWDRLVYYFWR</sequence>
<organism evidence="3 4">
    <name type="scientific">Pseudovirgaria hyperparasitica</name>
    <dbReference type="NCBI Taxonomy" id="470096"/>
    <lineage>
        <taxon>Eukaryota</taxon>
        <taxon>Fungi</taxon>
        <taxon>Dikarya</taxon>
        <taxon>Ascomycota</taxon>
        <taxon>Pezizomycotina</taxon>
        <taxon>Dothideomycetes</taxon>
        <taxon>Dothideomycetes incertae sedis</taxon>
        <taxon>Acrospermales</taxon>
        <taxon>Acrospermaceae</taxon>
        <taxon>Pseudovirgaria</taxon>
    </lineage>
</organism>
<dbReference type="OrthoDB" id="6161812at2759"/>
<dbReference type="RefSeq" id="XP_033601236.1">
    <property type="nucleotide sequence ID" value="XM_033749429.1"/>
</dbReference>
<dbReference type="Gene3D" id="1.25.40.10">
    <property type="entry name" value="Tetratricopeptide repeat domain"/>
    <property type="match status" value="1"/>
</dbReference>
<dbReference type="SUPFAM" id="SSF52540">
    <property type="entry name" value="P-loop containing nucleoside triphosphate hydrolases"/>
    <property type="match status" value="1"/>
</dbReference>